<name>A0A9P4N4M3_9PLEO</name>
<feature type="transmembrane region" description="Helical" evidence="7">
    <location>
        <begin position="138"/>
        <end position="159"/>
    </location>
</feature>
<dbReference type="AlphaFoldDB" id="A0A9P4N4M3"/>
<dbReference type="PANTHER" id="PTHR33048:SF123">
    <property type="entry name" value="INTEGRAL MEMBRANE PROTEIN"/>
    <property type="match status" value="1"/>
</dbReference>
<feature type="compositionally biased region" description="Polar residues" evidence="6">
    <location>
        <begin position="329"/>
        <end position="342"/>
    </location>
</feature>
<feature type="transmembrane region" description="Helical" evidence="7">
    <location>
        <begin position="59"/>
        <end position="80"/>
    </location>
</feature>
<evidence type="ECO:0000256" key="6">
    <source>
        <dbReference type="SAM" id="MobiDB-lite"/>
    </source>
</evidence>
<feature type="transmembrane region" description="Helical" evidence="7">
    <location>
        <begin position="218"/>
        <end position="240"/>
    </location>
</feature>
<feature type="transmembrane region" description="Helical" evidence="7">
    <location>
        <begin position="260"/>
        <end position="281"/>
    </location>
</feature>
<feature type="transmembrane region" description="Helical" evidence="7">
    <location>
        <begin position="25"/>
        <end position="47"/>
    </location>
</feature>
<accession>A0A9P4N4M3</accession>
<evidence type="ECO:0000256" key="5">
    <source>
        <dbReference type="ARBA" id="ARBA00038359"/>
    </source>
</evidence>
<dbReference type="Pfam" id="PF20684">
    <property type="entry name" value="Fung_rhodopsin"/>
    <property type="match status" value="1"/>
</dbReference>
<organism evidence="9 10">
    <name type="scientific">Lojkania enalia</name>
    <dbReference type="NCBI Taxonomy" id="147567"/>
    <lineage>
        <taxon>Eukaryota</taxon>
        <taxon>Fungi</taxon>
        <taxon>Dikarya</taxon>
        <taxon>Ascomycota</taxon>
        <taxon>Pezizomycotina</taxon>
        <taxon>Dothideomycetes</taxon>
        <taxon>Pleosporomycetidae</taxon>
        <taxon>Pleosporales</taxon>
        <taxon>Pleosporales incertae sedis</taxon>
        <taxon>Lojkania</taxon>
    </lineage>
</organism>
<keyword evidence="3 7" id="KW-1133">Transmembrane helix</keyword>
<dbReference type="Proteomes" id="UP000800093">
    <property type="component" value="Unassembled WGS sequence"/>
</dbReference>
<protein>
    <recommendedName>
        <fullName evidence="8">Rhodopsin domain-containing protein</fullName>
    </recommendedName>
</protein>
<evidence type="ECO:0000256" key="3">
    <source>
        <dbReference type="ARBA" id="ARBA00022989"/>
    </source>
</evidence>
<comment type="caution">
    <text evidence="9">The sequence shown here is derived from an EMBL/GenBank/DDBJ whole genome shotgun (WGS) entry which is preliminary data.</text>
</comment>
<comment type="subcellular location">
    <subcellularLocation>
        <location evidence="1">Membrane</location>
        <topology evidence="1">Multi-pass membrane protein</topology>
    </subcellularLocation>
</comment>
<evidence type="ECO:0000256" key="1">
    <source>
        <dbReference type="ARBA" id="ARBA00004141"/>
    </source>
</evidence>
<feature type="domain" description="Rhodopsin" evidence="8">
    <location>
        <begin position="43"/>
        <end position="283"/>
    </location>
</feature>
<evidence type="ECO:0000313" key="9">
    <source>
        <dbReference type="EMBL" id="KAF2258476.1"/>
    </source>
</evidence>
<reference evidence="10" key="1">
    <citation type="journal article" date="2020" name="Stud. Mycol.">
        <title>101 Dothideomycetes genomes: A test case for predicting lifestyles and emergence of pathogens.</title>
        <authorList>
            <person name="Haridas S."/>
            <person name="Albert R."/>
            <person name="Binder M."/>
            <person name="Bloem J."/>
            <person name="LaButti K."/>
            <person name="Salamov A."/>
            <person name="Andreopoulos B."/>
            <person name="Baker S."/>
            <person name="Barry K."/>
            <person name="Bills G."/>
            <person name="Bluhm B."/>
            <person name="Cannon C."/>
            <person name="Castanera R."/>
            <person name="Culley D."/>
            <person name="Daum C."/>
            <person name="Ezra D."/>
            <person name="Gonzalez J."/>
            <person name="Henrissat B."/>
            <person name="Kuo A."/>
            <person name="Liang C."/>
            <person name="Lipzen A."/>
            <person name="Lutzoni F."/>
            <person name="Magnuson J."/>
            <person name="Mondo S."/>
            <person name="Nolan M."/>
            <person name="Ohm R."/>
            <person name="Pangilinan J."/>
            <person name="Park H.-J."/>
            <person name="Ramirez L."/>
            <person name="Alfaro M."/>
            <person name="Sun H."/>
            <person name="Tritt A."/>
            <person name="Yoshinaga Y."/>
            <person name="Zwiers L.-H."/>
            <person name="Turgeon B."/>
            <person name="Goodwin S."/>
            <person name="Spatafora J."/>
            <person name="Crous P."/>
            <person name="Grigoriev I."/>
        </authorList>
    </citation>
    <scope>NUCLEOTIDE SEQUENCE [LARGE SCALE GENOMIC DNA]</scope>
    <source>
        <strain evidence="10">CBS 304.66</strain>
    </source>
</reference>
<comment type="similarity">
    <text evidence="5">Belongs to the SAT4 family.</text>
</comment>
<feature type="transmembrane region" description="Helical" evidence="7">
    <location>
        <begin position="183"/>
        <end position="206"/>
    </location>
</feature>
<feature type="region of interest" description="Disordered" evidence="6">
    <location>
        <begin position="329"/>
        <end position="357"/>
    </location>
</feature>
<gene>
    <name evidence="9" type="ORF">CC78DRAFT_587068</name>
</gene>
<evidence type="ECO:0000259" key="8">
    <source>
        <dbReference type="Pfam" id="PF20684"/>
    </source>
</evidence>
<dbReference type="EMBL" id="ML986760">
    <property type="protein sequence ID" value="KAF2258476.1"/>
    <property type="molecule type" value="Genomic_DNA"/>
</dbReference>
<feature type="transmembrane region" description="Helical" evidence="7">
    <location>
        <begin position="100"/>
        <end position="126"/>
    </location>
</feature>
<sequence length="357" mass="39734">MVDDGRMFNLDPKFALSAQQSRLDLMVAISAVMTAIGMACVGLRVYTRACIVRNMGIEDWTMIAAAFLTLVFMSEIIAGATQFKMGFSGILLDVQQMQSAIQNTLAIIMVYKLIVTLIKVSILFIYLRLAIDKTFEKICKGTVCLLMTWEFIVIIVVPAQCRPLHKLWDFTGEVQGSCINSSAFYLATSTFHVIMDVWILAIPLRLVKSIPKPTQGRLALFFIFGLGVFSTIASIVRLYYLRVFTISDDPFYESMPINTWSIVEVNVGIVCASLPTLRPLFSKQQRNRTREALNKGQSKQGSGNGVIGQFITLHATEMSISSPSVKSFASTMNTGKTSTTYEQYELNDRPPPVPPKD</sequence>
<evidence type="ECO:0000256" key="4">
    <source>
        <dbReference type="ARBA" id="ARBA00023136"/>
    </source>
</evidence>
<keyword evidence="2 7" id="KW-0812">Transmembrane</keyword>
<evidence type="ECO:0000256" key="2">
    <source>
        <dbReference type="ARBA" id="ARBA00022692"/>
    </source>
</evidence>
<keyword evidence="4 7" id="KW-0472">Membrane</keyword>
<dbReference type="OrthoDB" id="5329176at2759"/>
<dbReference type="InterPro" id="IPR052337">
    <property type="entry name" value="SAT4-like"/>
</dbReference>
<evidence type="ECO:0000313" key="10">
    <source>
        <dbReference type="Proteomes" id="UP000800093"/>
    </source>
</evidence>
<dbReference type="GO" id="GO:0016020">
    <property type="term" value="C:membrane"/>
    <property type="evidence" value="ECO:0007669"/>
    <property type="project" value="UniProtKB-SubCell"/>
</dbReference>
<proteinExistence type="inferred from homology"/>
<dbReference type="InterPro" id="IPR049326">
    <property type="entry name" value="Rhodopsin_dom_fungi"/>
</dbReference>
<evidence type="ECO:0000256" key="7">
    <source>
        <dbReference type="SAM" id="Phobius"/>
    </source>
</evidence>
<keyword evidence="10" id="KW-1185">Reference proteome</keyword>
<dbReference type="PANTHER" id="PTHR33048">
    <property type="entry name" value="PTH11-LIKE INTEGRAL MEMBRANE PROTEIN (AFU_ORTHOLOGUE AFUA_5G11245)"/>
    <property type="match status" value="1"/>
</dbReference>